<accession>A0A699V996</accession>
<name>A0A699V996_TANCI</name>
<feature type="non-terminal residue" evidence="1">
    <location>
        <position position="91"/>
    </location>
</feature>
<comment type="caution">
    <text evidence="1">The sequence shown here is derived from an EMBL/GenBank/DDBJ whole genome shotgun (WGS) entry which is preliminary data.</text>
</comment>
<dbReference type="AlphaFoldDB" id="A0A699V996"/>
<protein>
    <submittedName>
        <fullName evidence="1">Uncharacterized protein</fullName>
    </submittedName>
</protein>
<gene>
    <name evidence="1" type="ORF">Tci_900643</name>
</gene>
<proteinExistence type="predicted"/>
<reference evidence="1" key="1">
    <citation type="journal article" date="2019" name="Sci. Rep.">
        <title>Draft genome of Tanacetum cinerariifolium, the natural source of mosquito coil.</title>
        <authorList>
            <person name="Yamashiro T."/>
            <person name="Shiraishi A."/>
            <person name="Satake H."/>
            <person name="Nakayama K."/>
        </authorList>
    </citation>
    <scope>NUCLEOTIDE SEQUENCE</scope>
</reference>
<feature type="non-terminal residue" evidence="1">
    <location>
        <position position="1"/>
    </location>
</feature>
<sequence>GSNFGFRYFVWEDELFQCKCGQGLCHASKNQKGVTYSCPINGEKNCGFCQFMGTAVLKARSSPASKWEVSNAGIAVPKIAEASCSSPGSSR</sequence>
<dbReference type="EMBL" id="BKCJ011387686">
    <property type="protein sequence ID" value="GFD28674.1"/>
    <property type="molecule type" value="Genomic_DNA"/>
</dbReference>
<organism evidence="1">
    <name type="scientific">Tanacetum cinerariifolium</name>
    <name type="common">Dalmatian daisy</name>
    <name type="synonym">Chrysanthemum cinerariifolium</name>
    <dbReference type="NCBI Taxonomy" id="118510"/>
    <lineage>
        <taxon>Eukaryota</taxon>
        <taxon>Viridiplantae</taxon>
        <taxon>Streptophyta</taxon>
        <taxon>Embryophyta</taxon>
        <taxon>Tracheophyta</taxon>
        <taxon>Spermatophyta</taxon>
        <taxon>Magnoliopsida</taxon>
        <taxon>eudicotyledons</taxon>
        <taxon>Gunneridae</taxon>
        <taxon>Pentapetalae</taxon>
        <taxon>asterids</taxon>
        <taxon>campanulids</taxon>
        <taxon>Asterales</taxon>
        <taxon>Asteraceae</taxon>
        <taxon>Asteroideae</taxon>
        <taxon>Anthemideae</taxon>
        <taxon>Anthemidinae</taxon>
        <taxon>Tanacetum</taxon>
    </lineage>
</organism>
<evidence type="ECO:0000313" key="1">
    <source>
        <dbReference type="EMBL" id="GFD28674.1"/>
    </source>
</evidence>